<reference evidence="3" key="2">
    <citation type="journal article" date="2024" name="Nature">
        <title>Anoxygenic phototroph of the Chloroflexota uses a type I reaction centre.</title>
        <authorList>
            <person name="Tsuji J.M."/>
            <person name="Shaw N.A."/>
            <person name="Nagashima S."/>
            <person name="Venkiteswaran J.J."/>
            <person name="Schiff S.L."/>
            <person name="Watanabe T."/>
            <person name="Fukui M."/>
            <person name="Hanada S."/>
            <person name="Tank M."/>
            <person name="Neufeld J.D."/>
        </authorList>
    </citation>
    <scope>NUCLEOTIDE SEQUENCE</scope>
    <source>
        <strain evidence="3">L227-S17</strain>
    </source>
</reference>
<protein>
    <submittedName>
        <fullName evidence="2">GNAT family N-acetyltransferase</fullName>
    </submittedName>
</protein>
<dbReference type="PROSITE" id="PS51186">
    <property type="entry name" value="GNAT"/>
    <property type="match status" value="1"/>
</dbReference>
<evidence type="ECO:0000313" key="5">
    <source>
        <dbReference type="Proteomes" id="UP001431572"/>
    </source>
</evidence>
<accession>A0A8T7LR69</accession>
<dbReference type="RefSeq" id="WP_341468265.1">
    <property type="nucleotide sequence ID" value="NZ_CP128399.1"/>
</dbReference>
<feature type="domain" description="N-acetyltransferase" evidence="1">
    <location>
        <begin position="17"/>
        <end position="164"/>
    </location>
</feature>
<gene>
    <name evidence="2" type="ORF">HXX08_01280</name>
    <name evidence="3" type="ORF">OZ401_002177</name>
</gene>
<dbReference type="Proteomes" id="UP001431572">
    <property type="component" value="Chromosome 1"/>
</dbReference>
<evidence type="ECO:0000313" key="2">
    <source>
        <dbReference type="EMBL" id="NWJ44488.1"/>
    </source>
</evidence>
<dbReference type="InterPro" id="IPR016181">
    <property type="entry name" value="Acyl_CoA_acyltransferase"/>
</dbReference>
<dbReference type="AlphaFoldDB" id="A0A8T7LR69"/>
<dbReference type="CDD" id="cd04301">
    <property type="entry name" value="NAT_SF"/>
    <property type="match status" value="1"/>
</dbReference>
<dbReference type="Proteomes" id="UP000521676">
    <property type="component" value="Unassembled WGS sequence"/>
</dbReference>
<proteinExistence type="predicted"/>
<dbReference type="InterPro" id="IPR000182">
    <property type="entry name" value="GNAT_dom"/>
</dbReference>
<dbReference type="Pfam" id="PF13527">
    <property type="entry name" value="Acetyltransf_9"/>
    <property type="match status" value="1"/>
</dbReference>
<dbReference type="Gene3D" id="3.40.630.30">
    <property type="match status" value="1"/>
</dbReference>
<dbReference type="EMBL" id="JACATZ010000001">
    <property type="protein sequence ID" value="NWJ44488.1"/>
    <property type="molecule type" value="Genomic_DNA"/>
</dbReference>
<reference evidence="2 4" key="1">
    <citation type="submission" date="2020-06" db="EMBL/GenBank/DDBJ databases">
        <title>Anoxygenic phototrophic Chloroflexota member uses a Type I reaction center.</title>
        <authorList>
            <person name="Tsuji J.M."/>
            <person name="Shaw N.A."/>
            <person name="Nagashima S."/>
            <person name="Venkiteswaran J."/>
            <person name="Schiff S.L."/>
            <person name="Hanada S."/>
            <person name="Tank M."/>
            <person name="Neufeld J.D."/>
        </authorList>
    </citation>
    <scope>NUCLEOTIDE SEQUENCE [LARGE SCALE GENOMIC DNA]</scope>
    <source>
        <strain evidence="2">L227-S17</strain>
    </source>
</reference>
<evidence type="ECO:0000313" key="4">
    <source>
        <dbReference type="Proteomes" id="UP000521676"/>
    </source>
</evidence>
<sequence>MDTLQESELSLSLPGDLVLRRANPADLENLLDLQRNVLGKDSYEEIKYLLALPYPNFSISDFLVVNDLQNTIVSALCLMETQRHFGDTVLKVGMPEFVSTHPDYRNRGLIRAMFSVIESWMQARGYAFGIIGGIGYFYRLFGYEYAVDMHCIGNLKVETHLGKIPVQDGIEVRSLVEADAPAIFRLQQARNRGIDIYNELSEETWRWRARTYNLISNGIEDWVALKNGQVLGIASLSGKLPKLRMWNFYGTEEAAAALIARALEMPGLDALKLDQDPETTQGRWMLELSPLLQNNYGWYIKVIDPLRGFTELKGEFEKRISASSFAELTRDLELGFYRFGICLKFESGKIIQINTLPSAGELKISIPPDLLPKLFFGYRDLNQLAGIYPDLYAQGDNWELLRTLFPRLRSNMRFIL</sequence>
<organism evidence="2 4">
    <name type="scientific">Candidatus Chlorohelix allophototropha</name>
    <dbReference type="NCBI Taxonomy" id="3003348"/>
    <lineage>
        <taxon>Bacteria</taxon>
        <taxon>Bacillati</taxon>
        <taxon>Chloroflexota</taxon>
        <taxon>Chloroflexia</taxon>
        <taxon>Candidatus Chloroheliales</taxon>
        <taxon>Candidatus Chloroheliaceae</taxon>
        <taxon>Candidatus Chlorohelix</taxon>
    </lineage>
</organism>
<evidence type="ECO:0000313" key="3">
    <source>
        <dbReference type="EMBL" id="WJW66381.1"/>
    </source>
</evidence>
<evidence type="ECO:0000259" key="1">
    <source>
        <dbReference type="PROSITE" id="PS51186"/>
    </source>
</evidence>
<name>A0A8T7LR69_9CHLR</name>
<dbReference type="GO" id="GO:0016747">
    <property type="term" value="F:acyltransferase activity, transferring groups other than amino-acyl groups"/>
    <property type="evidence" value="ECO:0007669"/>
    <property type="project" value="InterPro"/>
</dbReference>
<dbReference type="SUPFAM" id="SSF55729">
    <property type="entry name" value="Acyl-CoA N-acyltransferases (Nat)"/>
    <property type="match status" value="1"/>
</dbReference>
<keyword evidence="5" id="KW-1185">Reference proteome</keyword>
<dbReference type="EMBL" id="CP128399">
    <property type="protein sequence ID" value="WJW66381.1"/>
    <property type="molecule type" value="Genomic_DNA"/>
</dbReference>